<dbReference type="AlphaFoldDB" id="A6G803"/>
<organism evidence="2 3">
    <name type="scientific">Plesiocystis pacifica SIR-1</name>
    <dbReference type="NCBI Taxonomy" id="391625"/>
    <lineage>
        <taxon>Bacteria</taxon>
        <taxon>Pseudomonadati</taxon>
        <taxon>Myxococcota</taxon>
        <taxon>Polyangia</taxon>
        <taxon>Nannocystales</taxon>
        <taxon>Nannocystaceae</taxon>
        <taxon>Plesiocystis</taxon>
    </lineage>
</organism>
<evidence type="ECO:0000313" key="3">
    <source>
        <dbReference type="Proteomes" id="UP000005801"/>
    </source>
</evidence>
<accession>A6G803</accession>
<evidence type="ECO:0000313" key="2">
    <source>
        <dbReference type="EMBL" id="EDM77965.1"/>
    </source>
</evidence>
<evidence type="ECO:0008006" key="4">
    <source>
        <dbReference type="Google" id="ProtNLM"/>
    </source>
</evidence>
<gene>
    <name evidence="2" type="ORF">PPSIR1_19189</name>
</gene>
<protein>
    <recommendedName>
        <fullName evidence="4">TonB C-terminal domain-containing protein</fullName>
    </recommendedName>
</protein>
<feature type="region of interest" description="Disordered" evidence="1">
    <location>
        <begin position="58"/>
        <end position="132"/>
    </location>
</feature>
<sequence length="240" mass="25056">MFSHRLPTLGGATGTVLSFALLVGLVAWAPAAEAEVEPAFEVQFIPGTIVDASEGDALDEAAPTESPEAEASSEDAPNVEAPSEDVPPPEQPVESVTESETKPDRPTPTPTPTPTPSPDPSPSPTTSPLTNANAWSSAVASGDPWAASVMKALAAMQVPAWGGQIPKSSPYRFRMQVCTDGSVRRVLQKGSTGDANLDASLKHEIERLKLPRMPASLAKGLPSDCVTLAYGFAWTQSGVR</sequence>
<comment type="caution">
    <text evidence="2">The sequence shown here is derived from an EMBL/GenBank/DDBJ whole genome shotgun (WGS) entry which is preliminary data.</text>
</comment>
<dbReference type="Proteomes" id="UP000005801">
    <property type="component" value="Unassembled WGS sequence"/>
</dbReference>
<feature type="compositionally biased region" description="Pro residues" evidence="1">
    <location>
        <begin position="106"/>
        <end position="125"/>
    </location>
</feature>
<evidence type="ECO:0000256" key="1">
    <source>
        <dbReference type="SAM" id="MobiDB-lite"/>
    </source>
</evidence>
<reference evidence="2 3" key="1">
    <citation type="submission" date="2007-06" db="EMBL/GenBank/DDBJ databases">
        <authorList>
            <person name="Shimkets L."/>
            <person name="Ferriera S."/>
            <person name="Johnson J."/>
            <person name="Kravitz S."/>
            <person name="Beeson K."/>
            <person name="Sutton G."/>
            <person name="Rogers Y.-H."/>
            <person name="Friedman R."/>
            <person name="Frazier M."/>
            <person name="Venter J.C."/>
        </authorList>
    </citation>
    <scope>NUCLEOTIDE SEQUENCE [LARGE SCALE GENOMIC DNA]</scope>
    <source>
        <strain evidence="2 3">SIR-1</strain>
    </source>
</reference>
<name>A6G803_9BACT</name>
<keyword evidence="3" id="KW-1185">Reference proteome</keyword>
<dbReference type="SUPFAM" id="SSF74653">
    <property type="entry name" value="TolA/TonB C-terminal domain"/>
    <property type="match status" value="1"/>
</dbReference>
<dbReference type="EMBL" id="ABCS01000037">
    <property type="protein sequence ID" value="EDM77965.1"/>
    <property type="molecule type" value="Genomic_DNA"/>
</dbReference>
<proteinExistence type="predicted"/>